<comment type="caution">
    <text evidence="2">The sequence shown here is derived from an EMBL/GenBank/DDBJ whole genome shotgun (WGS) entry which is preliminary data.</text>
</comment>
<organism evidence="2 3">
    <name type="scientific">Rhizoctonia solani</name>
    <dbReference type="NCBI Taxonomy" id="456999"/>
    <lineage>
        <taxon>Eukaryota</taxon>
        <taxon>Fungi</taxon>
        <taxon>Dikarya</taxon>
        <taxon>Basidiomycota</taxon>
        <taxon>Agaricomycotina</taxon>
        <taxon>Agaricomycetes</taxon>
        <taxon>Cantharellales</taxon>
        <taxon>Ceratobasidiaceae</taxon>
        <taxon>Rhizoctonia</taxon>
    </lineage>
</organism>
<gene>
    <name evidence="2" type="ORF">RDB_LOCUS99481</name>
</gene>
<feature type="compositionally biased region" description="Polar residues" evidence="1">
    <location>
        <begin position="105"/>
        <end position="117"/>
    </location>
</feature>
<dbReference type="AlphaFoldDB" id="A0A8H3CDU5"/>
<dbReference type="Proteomes" id="UP000663861">
    <property type="component" value="Unassembled WGS sequence"/>
</dbReference>
<sequence length="246" mass="27653">MSASTPYTTQPALPRGAKVTESDDYVTVVTDVKGNTLEVPKWEYARFLEIETRKRDRTLSKDARQAARSLAEIILNRWCERRKGKAEKTRPSRKRSACDMLSEPTDMSSPASSQSDLPNDLGTLPKVPKTRLRTLPKVPKTRLRRGTIISSRPGFHTVVVDSSNNTLEVPEDEYNKWYSLYERKSDADSSIDSRLANRARAKNMMDNWCKRRKRAKKSTGSCAGEVPVDDDGYAAAMALMGLSYVS</sequence>
<evidence type="ECO:0000313" key="2">
    <source>
        <dbReference type="EMBL" id="CAE6482045.1"/>
    </source>
</evidence>
<dbReference type="EMBL" id="CAJMWY010002104">
    <property type="protein sequence ID" value="CAE6482045.1"/>
    <property type="molecule type" value="Genomic_DNA"/>
</dbReference>
<accession>A0A8H3CDU5</accession>
<evidence type="ECO:0000256" key="1">
    <source>
        <dbReference type="SAM" id="MobiDB-lite"/>
    </source>
</evidence>
<protein>
    <submittedName>
        <fullName evidence="2">Uncharacterized protein</fullName>
    </submittedName>
</protein>
<reference evidence="2" key="1">
    <citation type="submission" date="2021-01" db="EMBL/GenBank/DDBJ databases">
        <authorList>
            <person name="Kaushik A."/>
        </authorList>
    </citation>
    <scope>NUCLEOTIDE SEQUENCE</scope>
    <source>
        <strain evidence="2">AG4-RS23</strain>
    </source>
</reference>
<proteinExistence type="predicted"/>
<name>A0A8H3CDU5_9AGAM</name>
<feature type="region of interest" description="Disordered" evidence="1">
    <location>
        <begin position="84"/>
        <end position="127"/>
    </location>
</feature>
<evidence type="ECO:0000313" key="3">
    <source>
        <dbReference type="Proteomes" id="UP000663861"/>
    </source>
</evidence>